<evidence type="ECO:0000313" key="3">
    <source>
        <dbReference type="Proteomes" id="UP001601059"/>
    </source>
</evidence>
<reference evidence="2 3" key="1">
    <citation type="submission" date="2024-08" db="EMBL/GenBank/DDBJ databases">
        <title>Two novel Cytobacillus novel species.</title>
        <authorList>
            <person name="Liu G."/>
        </authorList>
    </citation>
    <scope>NUCLEOTIDE SEQUENCE [LARGE SCALE GENOMIC DNA]</scope>
    <source>
        <strain evidence="2 3">FJAT-54145</strain>
    </source>
</reference>
<gene>
    <name evidence="2" type="ORF">ACFYKX_02820</name>
</gene>
<name>A0ABW6K5T8_9BACI</name>
<evidence type="ECO:0000313" key="2">
    <source>
        <dbReference type="EMBL" id="MFE8699551.1"/>
    </source>
</evidence>
<protein>
    <recommendedName>
        <fullName evidence="4">AMP-dependent synthetase and ligase</fullName>
    </recommendedName>
</protein>
<comment type="caution">
    <text evidence="2">The sequence shown here is derived from an EMBL/GenBank/DDBJ whole genome shotgun (WGS) entry which is preliminary data.</text>
</comment>
<organism evidence="2 3">
    <name type="scientific">Cytobacillus spartinae</name>
    <dbReference type="NCBI Taxonomy" id="3299023"/>
    <lineage>
        <taxon>Bacteria</taxon>
        <taxon>Bacillati</taxon>
        <taxon>Bacillota</taxon>
        <taxon>Bacilli</taxon>
        <taxon>Bacillales</taxon>
        <taxon>Bacillaceae</taxon>
        <taxon>Cytobacillus</taxon>
    </lineage>
</organism>
<accession>A0ABW6K5T8</accession>
<dbReference type="Proteomes" id="UP001601059">
    <property type="component" value="Unassembled WGS sequence"/>
</dbReference>
<keyword evidence="3" id="KW-1185">Reference proteome</keyword>
<dbReference type="RefSeq" id="WP_389357841.1">
    <property type="nucleotide sequence ID" value="NZ_JBIACK010000001.1"/>
</dbReference>
<feature type="coiled-coil region" evidence="1">
    <location>
        <begin position="22"/>
        <end position="56"/>
    </location>
</feature>
<dbReference type="EMBL" id="JBIACK010000001">
    <property type="protein sequence ID" value="MFE8699551.1"/>
    <property type="molecule type" value="Genomic_DNA"/>
</dbReference>
<evidence type="ECO:0000256" key="1">
    <source>
        <dbReference type="SAM" id="Coils"/>
    </source>
</evidence>
<evidence type="ECO:0008006" key="4">
    <source>
        <dbReference type="Google" id="ProtNLM"/>
    </source>
</evidence>
<keyword evidence="1" id="KW-0175">Coiled coil</keyword>
<sequence>MHTTQHGIQQINQCRQMAQQLIHQTEQGNQKYRQMLQQEQQNVQVLEQILQSERQAVQSIQQSLQDHQTAIQRCQEIIQVCNQMQQELTGQTTMNNQAMTSYQPIYSQTAFNQMPTNQQQYMQYRQQ</sequence>
<proteinExistence type="predicted"/>